<name>A0ABU6IVN7_9ACTN</name>
<evidence type="ECO:0000256" key="3">
    <source>
        <dbReference type="ARBA" id="ARBA00022827"/>
    </source>
</evidence>
<dbReference type="Gene3D" id="3.50.50.60">
    <property type="entry name" value="FAD/NAD(P)-binding domain"/>
    <property type="match status" value="1"/>
</dbReference>
<comment type="cofactor">
    <cofactor evidence="1">
        <name>FAD</name>
        <dbReference type="ChEBI" id="CHEBI:57692"/>
    </cofactor>
</comment>
<protein>
    <submittedName>
        <fullName evidence="6">FAD-binding protein</fullName>
    </submittedName>
</protein>
<keyword evidence="3" id="KW-0274">FAD</keyword>
<dbReference type="EMBL" id="JAYMFH010000001">
    <property type="protein sequence ID" value="MEC4293898.1"/>
    <property type="molecule type" value="Genomic_DNA"/>
</dbReference>
<reference evidence="6 7" key="1">
    <citation type="submission" date="2024-01" db="EMBL/GenBank/DDBJ databases">
        <title>novel species in genus Adlercreutzia.</title>
        <authorList>
            <person name="Liu X."/>
        </authorList>
    </citation>
    <scope>NUCLEOTIDE SEQUENCE [LARGE SCALE GENOMIC DNA]</scope>
    <source>
        <strain evidence="6 7">R22</strain>
    </source>
</reference>
<gene>
    <name evidence="6" type="ORF">VJ920_01070</name>
</gene>
<organism evidence="6 7">
    <name type="scientific">Adlercreutzia shanghongiae</name>
    <dbReference type="NCBI Taxonomy" id="3111773"/>
    <lineage>
        <taxon>Bacteria</taxon>
        <taxon>Bacillati</taxon>
        <taxon>Actinomycetota</taxon>
        <taxon>Coriobacteriia</taxon>
        <taxon>Eggerthellales</taxon>
        <taxon>Eggerthellaceae</taxon>
        <taxon>Adlercreutzia</taxon>
    </lineage>
</organism>
<dbReference type="PANTHER" id="PTHR43400">
    <property type="entry name" value="FUMARATE REDUCTASE"/>
    <property type="match status" value="1"/>
</dbReference>
<dbReference type="SUPFAM" id="SSF56425">
    <property type="entry name" value="Succinate dehydrogenase/fumarate reductase flavoprotein, catalytic domain"/>
    <property type="match status" value="1"/>
</dbReference>
<dbReference type="Pfam" id="PF00890">
    <property type="entry name" value="FAD_binding_2"/>
    <property type="match status" value="1"/>
</dbReference>
<evidence type="ECO:0000313" key="7">
    <source>
        <dbReference type="Proteomes" id="UP001343724"/>
    </source>
</evidence>
<proteinExistence type="predicted"/>
<keyword evidence="4" id="KW-0560">Oxidoreductase</keyword>
<evidence type="ECO:0000256" key="2">
    <source>
        <dbReference type="ARBA" id="ARBA00022630"/>
    </source>
</evidence>
<evidence type="ECO:0000256" key="4">
    <source>
        <dbReference type="ARBA" id="ARBA00023002"/>
    </source>
</evidence>
<dbReference type="Proteomes" id="UP001343724">
    <property type="component" value="Unassembled WGS sequence"/>
</dbReference>
<accession>A0ABU6IVN7</accession>
<sequence length="586" mass="63393">MEVNTLSRRSFFKGSVAVAALGGLTMAGCSSEQPMAATGAATGVLPEKWDREVDVIVVGTGTILPAALRAHDSGLETLIIEKHPTHFGGTSYFHGGGCSCPNSTVALESGAPEIPRELCKEYMVDTSEGRTSDTVLEAMLENYVPAIDYLADECDFPISYFSGTTMPYSVYTPLSVLDKDFGGVQGHVGVEPTEDGKMLGRAWTAYFKDAIDERGIEVLMGTAAKQLIYNGNPQLEDGEVVGLYAETENGTIAVKARYAVILGTGGFDHNKAMMEAFIPNPMYATNAIETNTGDGHLMAMELGADLRNMKESFRMAFTPIEEEMNYAITDLSADDGKTVNTEQSTGRMMLGPGQAGSIVVNRHGQRFVDESTSYDCFGRGFELYDPGWKEWRNIPGFLIFDKTYKGLLGNGMPTLQQLAEKGEPIPDYVAQYDTLEALADGEGIDKSALLATVERYNGFCETGVDLDWNRGVSSWDRFTCGDPSRVESGELKNPCLAPLNEGPFYCMKLYPGLMQTKGGLVINENAQVMNVQGNPIPRLYAGSNCIANIMGPGYGWGGCTTANGYIVGYIAANHVATLESWEQKAE</sequence>
<dbReference type="SUPFAM" id="SSF51905">
    <property type="entry name" value="FAD/NAD(P)-binding domain"/>
    <property type="match status" value="1"/>
</dbReference>
<keyword evidence="2" id="KW-0285">Flavoprotein</keyword>
<dbReference type="PROSITE" id="PS51318">
    <property type="entry name" value="TAT"/>
    <property type="match status" value="1"/>
</dbReference>
<dbReference type="InterPro" id="IPR036188">
    <property type="entry name" value="FAD/NAD-bd_sf"/>
</dbReference>
<dbReference type="InterPro" id="IPR050315">
    <property type="entry name" value="FAD-oxidoreductase_2"/>
</dbReference>
<evidence type="ECO:0000259" key="5">
    <source>
        <dbReference type="Pfam" id="PF00890"/>
    </source>
</evidence>
<comment type="caution">
    <text evidence="6">The sequence shown here is derived from an EMBL/GenBank/DDBJ whole genome shotgun (WGS) entry which is preliminary data.</text>
</comment>
<dbReference type="PANTHER" id="PTHR43400:SF10">
    <property type="entry name" value="3-OXOSTEROID 1-DEHYDROGENASE"/>
    <property type="match status" value="1"/>
</dbReference>
<dbReference type="InterPro" id="IPR003953">
    <property type="entry name" value="FAD-dep_OxRdtase_2_FAD-bd"/>
</dbReference>
<dbReference type="RefSeq" id="WP_326438478.1">
    <property type="nucleotide sequence ID" value="NZ_JAYMFH010000001.1"/>
</dbReference>
<evidence type="ECO:0000313" key="6">
    <source>
        <dbReference type="EMBL" id="MEC4293898.1"/>
    </source>
</evidence>
<keyword evidence="7" id="KW-1185">Reference proteome</keyword>
<dbReference type="Gene3D" id="3.90.700.10">
    <property type="entry name" value="Succinate dehydrogenase/fumarate reductase flavoprotein, catalytic domain"/>
    <property type="match status" value="1"/>
</dbReference>
<dbReference type="InterPro" id="IPR006311">
    <property type="entry name" value="TAT_signal"/>
</dbReference>
<dbReference type="InterPro" id="IPR027477">
    <property type="entry name" value="Succ_DH/fumarate_Rdtase_cat_sf"/>
</dbReference>
<evidence type="ECO:0000256" key="1">
    <source>
        <dbReference type="ARBA" id="ARBA00001974"/>
    </source>
</evidence>
<feature type="domain" description="FAD-dependent oxidoreductase 2 FAD-binding" evidence="5">
    <location>
        <begin position="54"/>
        <end position="560"/>
    </location>
</feature>